<evidence type="ECO:0000313" key="2">
    <source>
        <dbReference type="EMBL" id="EMA57199.1"/>
    </source>
</evidence>
<dbReference type="PATRIC" id="fig|1227482.3.peg.3182"/>
<dbReference type="Pfam" id="PF24102">
    <property type="entry name" value="FLAD1_M"/>
    <property type="match status" value="1"/>
</dbReference>
<evidence type="ECO:0000259" key="1">
    <source>
        <dbReference type="SMART" id="SM00852"/>
    </source>
</evidence>
<sequence>MDAAIVTVGDELLVGDTENTNATWLCGRLDDRGVTVRRVTVVPDEVAEIARVVNEYHAEYDAVLVTGGLGPTHDDVTMEAVAAAFGRDLAANEEAADWLAERGYSAEDLVAETTHLPVGCRPLANEAGVAPGAVVESVYVLPGVPAEMEAMFETVADEFEGTRTHTVVVDVDEPESELLERFAELQEAFDVSVGSYPGESVRVKITAASADEAARAAEWVRERSELVDSGLADSETTDSER</sequence>
<dbReference type="InterPro" id="IPR056596">
    <property type="entry name" value="FLAD1_M"/>
</dbReference>
<protein>
    <submittedName>
        <fullName evidence="2">Molybdopterin binding domain protein</fullName>
    </submittedName>
</protein>
<dbReference type="SMART" id="SM00852">
    <property type="entry name" value="MoCF_biosynth"/>
    <property type="match status" value="1"/>
</dbReference>
<accession>M0NJB3</accession>
<comment type="caution">
    <text evidence="2">The sequence shown here is derived from an EMBL/GenBank/DDBJ whole genome shotgun (WGS) entry which is preliminary data.</text>
</comment>
<dbReference type="NCBIfam" id="TIGR00177">
    <property type="entry name" value="molyb_syn"/>
    <property type="match status" value="1"/>
</dbReference>
<dbReference type="CDD" id="cd00885">
    <property type="entry name" value="cinA"/>
    <property type="match status" value="1"/>
</dbReference>
<dbReference type="EMBL" id="AOJG01000041">
    <property type="protein sequence ID" value="EMA57199.1"/>
    <property type="molecule type" value="Genomic_DNA"/>
</dbReference>
<dbReference type="PANTHER" id="PTHR13939">
    <property type="entry name" value="NICOTINAMIDE-NUCLEOTIDE AMIDOHYDROLASE PNCC"/>
    <property type="match status" value="1"/>
</dbReference>
<dbReference type="Gene3D" id="3.40.980.10">
    <property type="entry name" value="MoaB/Mog-like domain"/>
    <property type="match status" value="1"/>
</dbReference>
<dbReference type="PANTHER" id="PTHR13939:SF0">
    <property type="entry name" value="NMN AMIDOHYDROLASE-LIKE PROTEIN YFAY"/>
    <property type="match status" value="1"/>
</dbReference>
<dbReference type="InterPro" id="IPR001453">
    <property type="entry name" value="MoaB/Mog_dom"/>
</dbReference>
<dbReference type="OrthoDB" id="372037at2157"/>
<dbReference type="Pfam" id="PF00994">
    <property type="entry name" value="MoCF_biosynth"/>
    <property type="match status" value="1"/>
</dbReference>
<dbReference type="SUPFAM" id="SSF53218">
    <property type="entry name" value="Molybdenum cofactor biosynthesis proteins"/>
    <property type="match status" value="1"/>
</dbReference>
<dbReference type="STRING" id="1227482.C469_15743"/>
<evidence type="ECO:0000313" key="3">
    <source>
        <dbReference type="Proteomes" id="UP000011650"/>
    </source>
</evidence>
<dbReference type="InterPro" id="IPR050101">
    <property type="entry name" value="CinA"/>
</dbReference>
<reference evidence="2 3" key="1">
    <citation type="journal article" date="2014" name="PLoS Genet.">
        <title>Phylogenetically driven sequencing of extremely halophilic archaea reveals strategies for static and dynamic osmo-response.</title>
        <authorList>
            <person name="Becker E.A."/>
            <person name="Seitzer P.M."/>
            <person name="Tritt A."/>
            <person name="Larsen D."/>
            <person name="Krusor M."/>
            <person name="Yao A.I."/>
            <person name="Wu D."/>
            <person name="Madern D."/>
            <person name="Eisen J.A."/>
            <person name="Darling A.E."/>
            <person name="Facciotti M.T."/>
        </authorList>
    </citation>
    <scope>NUCLEOTIDE SEQUENCE [LARGE SCALE GENOMIC DNA]</scope>
    <source>
        <strain evidence="2 3">DSM 21995</strain>
    </source>
</reference>
<dbReference type="Proteomes" id="UP000011650">
    <property type="component" value="Unassembled WGS sequence"/>
</dbReference>
<organism evidence="2 3">
    <name type="scientific">Halorubrum lipolyticum DSM 21995</name>
    <dbReference type="NCBI Taxonomy" id="1227482"/>
    <lineage>
        <taxon>Archaea</taxon>
        <taxon>Methanobacteriati</taxon>
        <taxon>Methanobacteriota</taxon>
        <taxon>Stenosarchaea group</taxon>
        <taxon>Halobacteria</taxon>
        <taxon>Halobacteriales</taxon>
        <taxon>Haloferacaceae</taxon>
        <taxon>Halorubrum</taxon>
    </lineage>
</organism>
<gene>
    <name evidence="2" type="ORF">C469_15743</name>
</gene>
<keyword evidence="3" id="KW-1185">Reference proteome</keyword>
<feature type="domain" description="MoaB/Mog" evidence="1">
    <location>
        <begin position="4"/>
        <end position="163"/>
    </location>
</feature>
<dbReference type="RefSeq" id="WP_008008296.1">
    <property type="nucleotide sequence ID" value="NZ_AOJG01000041.1"/>
</dbReference>
<dbReference type="AlphaFoldDB" id="M0NJB3"/>
<name>M0NJB3_9EURY</name>
<proteinExistence type="predicted"/>
<dbReference type="InterPro" id="IPR036425">
    <property type="entry name" value="MoaB/Mog-like_dom_sf"/>
</dbReference>